<name>A0ABY2F1B9_9GAMM</name>
<dbReference type="Proteomes" id="UP000295058">
    <property type="component" value="Unassembled WGS sequence"/>
</dbReference>
<dbReference type="InterPro" id="IPR002559">
    <property type="entry name" value="Transposase_11"/>
</dbReference>
<protein>
    <submittedName>
        <fullName evidence="2">DDE family transposase</fullName>
    </submittedName>
</protein>
<dbReference type="Pfam" id="PF01609">
    <property type="entry name" value="DDE_Tnp_1"/>
    <property type="match status" value="1"/>
</dbReference>
<evidence type="ECO:0000259" key="1">
    <source>
        <dbReference type="Pfam" id="PF01609"/>
    </source>
</evidence>
<dbReference type="InterPro" id="IPR053520">
    <property type="entry name" value="Transposase_Tn903"/>
</dbReference>
<dbReference type="NCBIfam" id="NF033579">
    <property type="entry name" value="transpos_IS5_2"/>
    <property type="match status" value="1"/>
</dbReference>
<comment type="caution">
    <text evidence="2">The sequence shown here is derived from an EMBL/GenBank/DDBJ whole genome shotgun (WGS) entry which is preliminary data.</text>
</comment>
<organism evidence="2 3">
    <name type="scientific">Oceanimonas baumannii</name>
    <dbReference type="NCBI Taxonomy" id="129578"/>
    <lineage>
        <taxon>Bacteria</taxon>
        <taxon>Pseudomonadati</taxon>
        <taxon>Pseudomonadota</taxon>
        <taxon>Gammaproteobacteria</taxon>
        <taxon>Aeromonadales</taxon>
        <taxon>Aeromonadaceae</taxon>
        <taxon>Oceanimonas</taxon>
    </lineage>
</organism>
<dbReference type="PANTHER" id="PTHR34631:SF3">
    <property type="entry name" value="ISSOD12 TRANSPOSASE TNPA_ISSOD12"/>
    <property type="match status" value="1"/>
</dbReference>
<feature type="domain" description="Transposase IS4-like" evidence="1">
    <location>
        <begin position="88"/>
        <end position="256"/>
    </location>
</feature>
<dbReference type="PANTHER" id="PTHR34631">
    <property type="match status" value="1"/>
</dbReference>
<sequence>MSKPSSNGIAISIMAAAGEASTTAIAPLTALMLKAFFGLPLRALEGFINSIFQLMDVPLTSPSYSSISKRAQTVNVKYRLPSKGAVTHLVIDATGLKVFGEGEWKQRKHGKDKRRVWRKLHLAIDARTHEVIAAEMSLENVADNEVLPTLLNPLRRQLNQVSGDGAYDTRECHQLLLKKGSKATIPPRKNAGYWEEGHPRNDAVTALKSGNLAEWKRASGDHQRSLAETAMSRYKQLVSPKLSLRSYNGQVGEILAGVKVMNRVIGLGMPVRQPVS</sequence>
<proteinExistence type="predicted"/>
<evidence type="ECO:0000313" key="3">
    <source>
        <dbReference type="Proteomes" id="UP000295058"/>
    </source>
</evidence>
<accession>A0ABY2F1B9</accession>
<keyword evidence="3" id="KW-1185">Reference proteome</keyword>
<dbReference type="EMBL" id="SODO01000003">
    <property type="protein sequence ID" value="TDW60258.1"/>
    <property type="molecule type" value="Genomic_DNA"/>
</dbReference>
<gene>
    <name evidence="2" type="ORF">LY04_01254</name>
</gene>
<reference evidence="2 3" key="1">
    <citation type="submission" date="2019-03" db="EMBL/GenBank/DDBJ databases">
        <title>Genomic Encyclopedia of Archaeal and Bacterial Type Strains, Phase II (KMG-II): from individual species to whole genera.</title>
        <authorList>
            <person name="Goeker M."/>
        </authorList>
    </citation>
    <scope>NUCLEOTIDE SEQUENCE [LARGE SCALE GENOMIC DNA]</scope>
    <source>
        <strain evidence="2 3">DSM 15594</strain>
    </source>
</reference>
<evidence type="ECO:0000313" key="2">
    <source>
        <dbReference type="EMBL" id="TDW60258.1"/>
    </source>
</evidence>
<dbReference type="InterPro" id="IPR053172">
    <property type="entry name" value="Tn903_transposase"/>
</dbReference>